<dbReference type="RefSeq" id="WP_242777213.1">
    <property type="nucleotide sequence ID" value="NZ_JALDAY010000019.1"/>
</dbReference>
<evidence type="ECO:0000313" key="2">
    <source>
        <dbReference type="Proteomes" id="UP001165269"/>
    </source>
</evidence>
<dbReference type="Proteomes" id="UP001165269">
    <property type="component" value="Unassembled WGS sequence"/>
</dbReference>
<name>A0ABS9YMN0_9ACTN</name>
<dbReference type="EMBL" id="JALDAY010000019">
    <property type="protein sequence ID" value="MCI3278512.1"/>
    <property type="molecule type" value="Genomic_DNA"/>
</dbReference>
<keyword evidence="2" id="KW-1185">Reference proteome</keyword>
<reference evidence="1" key="1">
    <citation type="submission" date="2022-03" db="EMBL/GenBank/DDBJ databases">
        <title>Streptomyces 7R015 and 7R016 isolated from Barleria lupulina in Thailand.</title>
        <authorList>
            <person name="Kanchanasin P."/>
            <person name="Phongsopitanun W."/>
            <person name="Tanasupawat S."/>
        </authorList>
    </citation>
    <scope>NUCLEOTIDE SEQUENCE</scope>
    <source>
        <strain evidence="1">7R015</strain>
    </source>
</reference>
<accession>A0ABS9YMN0</accession>
<organism evidence="1 2">
    <name type="scientific">Streptomyces cylindrosporus</name>
    <dbReference type="NCBI Taxonomy" id="2927583"/>
    <lineage>
        <taxon>Bacteria</taxon>
        <taxon>Bacillati</taxon>
        <taxon>Actinomycetota</taxon>
        <taxon>Actinomycetes</taxon>
        <taxon>Kitasatosporales</taxon>
        <taxon>Streptomycetaceae</taxon>
        <taxon>Streptomyces</taxon>
    </lineage>
</organism>
<sequence length="138" mass="15377">MDSDKHLAKLDALCSADLTAEYTESDLYLAGPGYRIVRLVVAQAETVDDLHAYGLYISQALNARWGEQHDPWGMLTLRVRDERGEDIPEPWLVTSRLMDQLYLWQPPGTDRWIALGVADRPPAEGPHLLAVAADIAPV</sequence>
<gene>
    <name evidence="1" type="ORF">MQP27_46350</name>
</gene>
<evidence type="ECO:0000313" key="1">
    <source>
        <dbReference type="EMBL" id="MCI3278512.1"/>
    </source>
</evidence>
<comment type="caution">
    <text evidence="1">The sequence shown here is derived from an EMBL/GenBank/DDBJ whole genome shotgun (WGS) entry which is preliminary data.</text>
</comment>
<protein>
    <submittedName>
        <fullName evidence="1">Uncharacterized protein</fullName>
    </submittedName>
</protein>
<proteinExistence type="predicted"/>